<proteinExistence type="predicted"/>
<evidence type="ECO:0000313" key="1">
    <source>
        <dbReference type="EMBL" id="CAG8578187.1"/>
    </source>
</evidence>
<reference evidence="1" key="1">
    <citation type="submission" date="2021-06" db="EMBL/GenBank/DDBJ databases">
        <authorList>
            <person name="Kallberg Y."/>
            <person name="Tangrot J."/>
            <person name="Rosling A."/>
        </authorList>
    </citation>
    <scope>NUCLEOTIDE SEQUENCE</scope>
    <source>
        <strain evidence="1">UK204</strain>
    </source>
</reference>
<accession>A0A9N9BV18</accession>
<comment type="caution">
    <text evidence="1">The sequence shown here is derived from an EMBL/GenBank/DDBJ whole genome shotgun (WGS) entry which is preliminary data.</text>
</comment>
<keyword evidence="2" id="KW-1185">Reference proteome</keyword>
<sequence>MTRFYPFVILSDSDPSNQRRLVIINPLNAFLPLAEGYKSVEGSVIIKNRFQNPSLEKSEKSERSN</sequence>
<dbReference type="EMBL" id="CAJVPQ010001981">
    <property type="protein sequence ID" value="CAG8578187.1"/>
    <property type="molecule type" value="Genomic_DNA"/>
</dbReference>
<protein>
    <submittedName>
        <fullName evidence="1">16905_t:CDS:1</fullName>
    </submittedName>
</protein>
<gene>
    <name evidence="1" type="ORF">FCALED_LOCUS7453</name>
</gene>
<name>A0A9N9BV18_9GLOM</name>
<evidence type="ECO:0000313" key="2">
    <source>
        <dbReference type="Proteomes" id="UP000789570"/>
    </source>
</evidence>
<dbReference type="AlphaFoldDB" id="A0A9N9BV18"/>
<organism evidence="1 2">
    <name type="scientific">Funneliformis caledonium</name>
    <dbReference type="NCBI Taxonomy" id="1117310"/>
    <lineage>
        <taxon>Eukaryota</taxon>
        <taxon>Fungi</taxon>
        <taxon>Fungi incertae sedis</taxon>
        <taxon>Mucoromycota</taxon>
        <taxon>Glomeromycotina</taxon>
        <taxon>Glomeromycetes</taxon>
        <taxon>Glomerales</taxon>
        <taxon>Glomeraceae</taxon>
        <taxon>Funneliformis</taxon>
    </lineage>
</organism>
<dbReference type="Proteomes" id="UP000789570">
    <property type="component" value="Unassembled WGS sequence"/>
</dbReference>